<dbReference type="InterPro" id="IPR000073">
    <property type="entry name" value="AB_hydrolase_1"/>
</dbReference>
<dbReference type="SUPFAM" id="SSF53474">
    <property type="entry name" value="alpha/beta-Hydrolases"/>
    <property type="match status" value="1"/>
</dbReference>
<reference evidence="3 6" key="2">
    <citation type="submission" date="2020-08" db="EMBL/GenBank/DDBJ databases">
        <title>Sequencing the genomes of 1000 actinobacteria strains.</title>
        <authorList>
            <person name="Klenk H.-P."/>
        </authorList>
    </citation>
    <scope>NUCLEOTIDE SEQUENCE [LARGE SCALE GENOMIC DNA]</scope>
    <source>
        <strain evidence="3 6">DSM 15626</strain>
    </source>
</reference>
<dbReference type="Proteomes" id="UP000534306">
    <property type="component" value="Unassembled WGS sequence"/>
</dbReference>
<keyword evidence="1" id="KW-0812">Transmembrane</keyword>
<dbReference type="PRINTS" id="PR00111">
    <property type="entry name" value="ABHYDROLASE"/>
</dbReference>
<dbReference type="GO" id="GO:0016787">
    <property type="term" value="F:hydrolase activity"/>
    <property type="evidence" value="ECO:0007669"/>
    <property type="project" value="UniProtKB-KW"/>
</dbReference>
<keyword evidence="1" id="KW-1133">Transmembrane helix</keyword>
<dbReference type="AlphaFoldDB" id="A0A7Y4KWK0"/>
<feature type="domain" description="AB hydrolase-1" evidence="2">
    <location>
        <begin position="65"/>
        <end position="313"/>
    </location>
</feature>
<evidence type="ECO:0000313" key="4">
    <source>
        <dbReference type="EMBL" id="NOL39998.1"/>
    </source>
</evidence>
<evidence type="ECO:0000256" key="1">
    <source>
        <dbReference type="SAM" id="Phobius"/>
    </source>
</evidence>
<keyword evidence="4" id="KW-0378">Hydrolase</keyword>
<evidence type="ECO:0000313" key="5">
    <source>
        <dbReference type="Proteomes" id="UP000534306"/>
    </source>
</evidence>
<proteinExistence type="predicted"/>
<protein>
    <submittedName>
        <fullName evidence="4">Alpha/beta hydrolase</fullName>
    </submittedName>
    <submittedName>
        <fullName evidence="3">Pimeloyl-ACP methyl ester carboxylesterase</fullName>
    </submittedName>
</protein>
<dbReference type="Gene3D" id="3.40.50.1820">
    <property type="entry name" value="alpha/beta hydrolase"/>
    <property type="match status" value="1"/>
</dbReference>
<feature type="transmembrane region" description="Helical" evidence="1">
    <location>
        <begin position="12"/>
        <end position="32"/>
    </location>
</feature>
<sequence length="328" mass="35317">MKRLVRVLRRIFVVLVVIWLVLTGASLTYNFATRERAEPPPGLKFVRTADLQTRYDSWGTTGTPIVLVHGSAEAVETWSRLVPLLAAKHRVYAYDITGYGYSERKAPYTIEHLTAQLLGFLDAMKLGGPGQPKPILVGHSLGAGVIAAAALEQPAKIAGLMFLDGDALPLPGGGPPEQLVRTLIVEPYRTTALRLVLGSDSLIRRIYDDACARKCAQLTHDEVRQWTRPYRIPGAEQALWQMFNGTGIPAVSPDRLATLKTLPLETSVVFGALDNQGGSAEQTATRIGAPAPTIIPDAGHLTLISHPAEVAAAIDALVTRVQQAAARG</sequence>
<dbReference type="PANTHER" id="PTHR43689">
    <property type="entry name" value="HYDROLASE"/>
    <property type="match status" value="1"/>
</dbReference>
<name>A0A7Y4KWK0_9ACTN</name>
<dbReference type="InterPro" id="IPR029058">
    <property type="entry name" value="AB_hydrolase_fold"/>
</dbReference>
<comment type="caution">
    <text evidence="4">The sequence shown here is derived from an EMBL/GenBank/DDBJ whole genome shotgun (WGS) entry which is preliminary data.</text>
</comment>
<dbReference type="EMBL" id="JABJRC010000001">
    <property type="protein sequence ID" value="NOL39998.1"/>
    <property type="molecule type" value="Genomic_DNA"/>
</dbReference>
<dbReference type="Pfam" id="PF12697">
    <property type="entry name" value="Abhydrolase_6"/>
    <property type="match status" value="1"/>
</dbReference>
<dbReference type="PANTHER" id="PTHR43689:SF8">
    <property type="entry name" value="ALPHA_BETA-HYDROLASES SUPERFAMILY PROTEIN"/>
    <property type="match status" value="1"/>
</dbReference>
<keyword evidence="1" id="KW-0472">Membrane</keyword>
<keyword evidence="5" id="KW-1185">Reference proteome</keyword>
<dbReference type="EMBL" id="JACHKF010000001">
    <property type="protein sequence ID" value="MBB6567389.1"/>
    <property type="molecule type" value="Genomic_DNA"/>
</dbReference>
<dbReference type="Proteomes" id="UP000553957">
    <property type="component" value="Unassembled WGS sequence"/>
</dbReference>
<accession>A0A7Y4KWK0</accession>
<reference evidence="4 5" key="1">
    <citation type="submission" date="2020-05" db="EMBL/GenBank/DDBJ databases">
        <title>Genome sequence of Kribbella sandramycini ATCC 39419.</title>
        <authorList>
            <person name="Maclea K.S."/>
            <person name="Fair J.L."/>
        </authorList>
    </citation>
    <scope>NUCLEOTIDE SEQUENCE [LARGE SCALE GENOMIC DNA]</scope>
    <source>
        <strain evidence="4 5">ATCC 39419</strain>
    </source>
</reference>
<evidence type="ECO:0000313" key="6">
    <source>
        <dbReference type="Proteomes" id="UP000553957"/>
    </source>
</evidence>
<evidence type="ECO:0000259" key="2">
    <source>
        <dbReference type="Pfam" id="PF12697"/>
    </source>
</evidence>
<gene>
    <name evidence="3" type="ORF">HNR71_003026</name>
    <name evidence="4" type="ORF">HPO96_07060</name>
</gene>
<dbReference type="RefSeq" id="WP_171672006.1">
    <property type="nucleotide sequence ID" value="NZ_BAAAGT010000003.1"/>
</dbReference>
<evidence type="ECO:0000313" key="3">
    <source>
        <dbReference type="EMBL" id="MBB6567389.1"/>
    </source>
</evidence>
<organism evidence="4 5">
    <name type="scientific">Kribbella sandramycini</name>
    <dbReference type="NCBI Taxonomy" id="60450"/>
    <lineage>
        <taxon>Bacteria</taxon>
        <taxon>Bacillati</taxon>
        <taxon>Actinomycetota</taxon>
        <taxon>Actinomycetes</taxon>
        <taxon>Propionibacteriales</taxon>
        <taxon>Kribbellaceae</taxon>
        <taxon>Kribbella</taxon>
    </lineage>
</organism>